<gene>
    <name evidence="1" type="ORF">A3D25_00450</name>
</gene>
<dbReference type="Proteomes" id="UP000177328">
    <property type="component" value="Unassembled WGS sequence"/>
</dbReference>
<proteinExistence type="predicted"/>
<comment type="caution">
    <text evidence="1">The sequence shown here is derived from an EMBL/GenBank/DDBJ whole genome shotgun (WGS) entry which is preliminary data.</text>
</comment>
<evidence type="ECO:0000313" key="1">
    <source>
        <dbReference type="EMBL" id="OGE40574.1"/>
    </source>
</evidence>
<dbReference type="AlphaFoldDB" id="A0A1F5KIB4"/>
<organism evidence="1 2">
    <name type="scientific">Candidatus Daviesbacteria bacterium RIFCSPHIGHO2_02_FULL_43_12</name>
    <dbReference type="NCBI Taxonomy" id="1797776"/>
    <lineage>
        <taxon>Bacteria</taxon>
        <taxon>Candidatus Daviesiibacteriota</taxon>
    </lineage>
</organism>
<accession>A0A1F5KIB4</accession>
<sequence length="225" mass="25764">MQIYEALANAPLRVFNLDPEIEQLRTSQPGQTHLAPQAAEFARQIVDEAEQRGEDWQKYEVGVALQRIDSIMRLVDFKVGNYQSVGLAMSGPDYPIDGHTHPLPLPPSASDLAIFRKDSHRLVSVVVDRAFHTYFLVKPLQYGDNDDHTLSSGRRDIKAAVRDLPWYMGDWIKSAIWNIYPFAGIRFDRDRSLDHLVRVAERAGTYLFTGHYSLDTLTHYVPRRK</sequence>
<reference evidence="1 2" key="1">
    <citation type="journal article" date="2016" name="Nat. Commun.">
        <title>Thousands of microbial genomes shed light on interconnected biogeochemical processes in an aquifer system.</title>
        <authorList>
            <person name="Anantharaman K."/>
            <person name="Brown C.T."/>
            <person name="Hug L.A."/>
            <person name="Sharon I."/>
            <person name="Castelle C.J."/>
            <person name="Probst A.J."/>
            <person name="Thomas B.C."/>
            <person name="Singh A."/>
            <person name="Wilkins M.J."/>
            <person name="Karaoz U."/>
            <person name="Brodie E.L."/>
            <person name="Williams K.H."/>
            <person name="Hubbard S.S."/>
            <person name="Banfield J.F."/>
        </authorList>
    </citation>
    <scope>NUCLEOTIDE SEQUENCE [LARGE SCALE GENOMIC DNA]</scope>
</reference>
<protein>
    <submittedName>
        <fullName evidence="1">Uncharacterized protein</fullName>
    </submittedName>
</protein>
<name>A0A1F5KIB4_9BACT</name>
<evidence type="ECO:0000313" key="2">
    <source>
        <dbReference type="Proteomes" id="UP000177328"/>
    </source>
</evidence>
<dbReference type="EMBL" id="MFDD01000008">
    <property type="protein sequence ID" value="OGE40574.1"/>
    <property type="molecule type" value="Genomic_DNA"/>
</dbReference>